<dbReference type="RefSeq" id="WP_154766614.1">
    <property type="nucleotide sequence ID" value="NZ_WLYK01000001.1"/>
</dbReference>
<dbReference type="AlphaFoldDB" id="A0A7K1FER7"/>
<reference evidence="3 4" key="1">
    <citation type="submission" date="2019-11" db="EMBL/GenBank/DDBJ databases">
        <authorList>
            <person name="Jiang L.-Q."/>
        </authorList>
    </citation>
    <scope>NUCLEOTIDE SEQUENCE [LARGE SCALE GENOMIC DNA]</scope>
    <source>
        <strain evidence="3 4">YIM 132087</strain>
    </source>
</reference>
<dbReference type="EMBL" id="WLYK01000001">
    <property type="protein sequence ID" value="MTD12570.1"/>
    <property type="molecule type" value="Genomic_DNA"/>
</dbReference>
<keyword evidence="2" id="KW-0812">Transmembrane</keyword>
<feature type="region of interest" description="Disordered" evidence="1">
    <location>
        <begin position="318"/>
        <end position="408"/>
    </location>
</feature>
<feature type="transmembrane region" description="Helical" evidence="2">
    <location>
        <begin position="412"/>
        <end position="433"/>
    </location>
</feature>
<dbReference type="Proteomes" id="UP000460221">
    <property type="component" value="Unassembled WGS sequence"/>
</dbReference>
<feature type="compositionally biased region" description="Low complexity" evidence="1">
    <location>
        <begin position="318"/>
        <end position="378"/>
    </location>
</feature>
<protein>
    <submittedName>
        <fullName evidence="3">Uncharacterized protein</fullName>
    </submittedName>
</protein>
<proteinExistence type="predicted"/>
<evidence type="ECO:0000256" key="1">
    <source>
        <dbReference type="SAM" id="MobiDB-lite"/>
    </source>
</evidence>
<evidence type="ECO:0000313" key="3">
    <source>
        <dbReference type="EMBL" id="MTD12570.1"/>
    </source>
</evidence>
<gene>
    <name evidence="3" type="ORF">GIS00_01250</name>
</gene>
<keyword evidence="4" id="KW-1185">Reference proteome</keyword>
<comment type="caution">
    <text evidence="3">The sequence shown here is derived from an EMBL/GenBank/DDBJ whole genome shotgun (WGS) entry which is preliminary data.</text>
</comment>
<organism evidence="3 4">
    <name type="scientific">Nakamurella alba</name>
    <dbReference type="NCBI Taxonomy" id="2665158"/>
    <lineage>
        <taxon>Bacteria</taxon>
        <taxon>Bacillati</taxon>
        <taxon>Actinomycetota</taxon>
        <taxon>Actinomycetes</taxon>
        <taxon>Nakamurellales</taxon>
        <taxon>Nakamurellaceae</taxon>
        <taxon>Nakamurella</taxon>
    </lineage>
</organism>
<accession>A0A7K1FER7</accession>
<sequence length="440" mass="45948">MVVTSVVANDGPDASGALHAFSSMSSDSDPVIDGANFTLLSCEASSGVWIDVDTVGCPVDMVFHERTSTSTAWTDVWSLDLSGLDAGAAFVVKYSFVAVERTTGVRCGPPATYVYGRVDPAEVVSETEPDIDYSNNEMGLPLDTPTMPDCPPLEIEHTSSFSSLVARPGLPISVTTTVTWVGPDPLPYPLVLVTELFGPRTDRVPQLVARWESCTPAGGAVCPTLSQVWDGGDYNDYIGFVHIDDLPVGGSLTFVHTLLPAGPGSTDPCDPTEVLEEWSEWTWIQQEPWEFLFSSPTDNRIITNFSVGDSCGLPQVAPPSTVVTSVPPSTVTSTGTVSDGPTTTTSTTTEPPSTAVVSASMPPSSSTVAAPTPTRSTSIQALPTGGTDVESLPGVAEGEQPGPQLSATGVQVGGPGAVGLFALFAGGALVLLARRRTQRR</sequence>
<keyword evidence="2" id="KW-1133">Transmembrane helix</keyword>
<name>A0A7K1FER7_9ACTN</name>
<keyword evidence="2" id="KW-0472">Membrane</keyword>
<evidence type="ECO:0000256" key="2">
    <source>
        <dbReference type="SAM" id="Phobius"/>
    </source>
</evidence>
<evidence type="ECO:0000313" key="4">
    <source>
        <dbReference type="Proteomes" id="UP000460221"/>
    </source>
</evidence>